<evidence type="ECO:0000313" key="1">
    <source>
        <dbReference type="EMBL" id="OAF17571.1"/>
    </source>
</evidence>
<name>A0A176ZAA3_9BRAD</name>
<gene>
    <name evidence="1" type="ORF">AXW67_08705</name>
</gene>
<accession>A0A176ZAA3</accession>
<proteinExistence type="predicted"/>
<protein>
    <submittedName>
        <fullName evidence="1">Uncharacterized protein</fullName>
    </submittedName>
</protein>
<comment type="caution">
    <text evidence="1">The sequence shown here is derived from an EMBL/GenBank/DDBJ whole genome shotgun (WGS) entry which is preliminary data.</text>
</comment>
<sequence length="96" mass="10691">MRRRSQYRWPHPWLSCSSWLAVEGTMTANASDTEISETSDALIGRWRQPRQILQAPACDAHASNGGVEPILSGPLPRTSPCQIQMVNRYGAEAPRD</sequence>
<dbReference type="GeneID" id="32586897"/>
<evidence type="ECO:0000313" key="2">
    <source>
        <dbReference type="Proteomes" id="UP000077173"/>
    </source>
</evidence>
<dbReference type="EMBL" id="LSEF01000043">
    <property type="protein sequence ID" value="OAF17571.1"/>
    <property type="molecule type" value="Genomic_DNA"/>
</dbReference>
<dbReference type="AlphaFoldDB" id="A0A176ZAA3"/>
<reference evidence="1 2" key="1">
    <citation type="submission" date="2016-02" db="EMBL/GenBank/DDBJ databases">
        <title>Draft genome sequence of the strain BR 10247T Bradyrhizobium neotropicale isolated from nodules of Centrolobium paraense.</title>
        <authorList>
            <person name="Simoes-Araujo J.L."/>
            <person name="Barauna A.C."/>
            <person name="Silva K."/>
            <person name="Zilli J.E."/>
        </authorList>
    </citation>
    <scope>NUCLEOTIDE SEQUENCE [LARGE SCALE GENOMIC DNA]</scope>
    <source>
        <strain evidence="1 2">BR 10247</strain>
    </source>
</reference>
<keyword evidence="2" id="KW-1185">Reference proteome</keyword>
<organism evidence="1 2">
    <name type="scientific">Bradyrhizobium neotropicale</name>
    <dbReference type="NCBI Taxonomy" id="1497615"/>
    <lineage>
        <taxon>Bacteria</taxon>
        <taxon>Pseudomonadati</taxon>
        <taxon>Pseudomonadota</taxon>
        <taxon>Alphaproteobacteria</taxon>
        <taxon>Hyphomicrobiales</taxon>
        <taxon>Nitrobacteraceae</taxon>
        <taxon>Bradyrhizobium</taxon>
    </lineage>
</organism>
<dbReference type="Proteomes" id="UP000077173">
    <property type="component" value="Unassembled WGS sequence"/>
</dbReference>